<evidence type="ECO:0000313" key="2">
    <source>
        <dbReference type="Proteomes" id="UP000285301"/>
    </source>
</evidence>
<sequence>MVQRRRVSADLYAGRAKR</sequence>
<organism evidence="1 2">
    <name type="scientific">Dinothrombium tinctorium</name>
    <dbReference type="NCBI Taxonomy" id="1965070"/>
    <lineage>
        <taxon>Eukaryota</taxon>
        <taxon>Metazoa</taxon>
        <taxon>Ecdysozoa</taxon>
        <taxon>Arthropoda</taxon>
        <taxon>Chelicerata</taxon>
        <taxon>Arachnida</taxon>
        <taxon>Acari</taxon>
        <taxon>Acariformes</taxon>
        <taxon>Trombidiformes</taxon>
        <taxon>Prostigmata</taxon>
        <taxon>Anystina</taxon>
        <taxon>Parasitengona</taxon>
        <taxon>Trombidioidea</taxon>
        <taxon>Trombidiidae</taxon>
        <taxon>Dinothrombium</taxon>
    </lineage>
</organism>
<dbReference type="EMBL" id="NCKU01001044">
    <property type="protein sequence ID" value="RWS13263.1"/>
    <property type="molecule type" value="Genomic_DNA"/>
</dbReference>
<gene>
    <name evidence="1" type="ORF">B4U79_07968</name>
</gene>
<name>A0A443RDB5_9ACAR</name>
<protein>
    <submittedName>
        <fullName evidence="1">Uncharacterized protein</fullName>
    </submittedName>
</protein>
<dbReference type="AlphaFoldDB" id="A0A443RDB5"/>
<comment type="caution">
    <text evidence="1">The sequence shown here is derived from an EMBL/GenBank/DDBJ whole genome shotgun (WGS) entry which is preliminary data.</text>
</comment>
<reference evidence="1 2" key="1">
    <citation type="journal article" date="2018" name="Gigascience">
        <title>Genomes of trombidid mites reveal novel predicted allergens and laterally-transferred genes associated with secondary metabolism.</title>
        <authorList>
            <person name="Dong X."/>
            <person name="Chaisiri K."/>
            <person name="Xia D."/>
            <person name="Armstrong S.D."/>
            <person name="Fang Y."/>
            <person name="Donnelly M.J."/>
            <person name="Kadowaki T."/>
            <person name="McGarry J.W."/>
            <person name="Darby A.C."/>
            <person name="Makepeace B.L."/>
        </authorList>
    </citation>
    <scope>NUCLEOTIDE SEQUENCE [LARGE SCALE GENOMIC DNA]</scope>
    <source>
        <strain evidence="1">UoL-WK</strain>
    </source>
</reference>
<keyword evidence="2" id="KW-1185">Reference proteome</keyword>
<accession>A0A443RDB5</accession>
<evidence type="ECO:0000313" key="1">
    <source>
        <dbReference type="EMBL" id="RWS13263.1"/>
    </source>
</evidence>
<dbReference type="Proteomes" id="UP000285301">
    <property type="component" value="Unassembled WGS sequence"/>
</dbReference>
<proteinExistence type="predicted"/>